<dbReference type="RefSeq" id="WP_254675687.1">
    <property type="nucleotide sequence ID" value="NZ_JAMWDU010000006.1"/>
</dbReference>
<evidence type="ECO:0000259" key="5">
    <source>
        <dbReference type="Pfam" id="PF01343"/>
    </source>
</evidence>
<dbReference type="InterPro" id="IPR029045">
    <property type="entry name" value="ClpP/crotonase-like_dom_sf"/>
</dbReference>
<evidence type="ECO:0000256" key="3">
    <source>
        <dbReference type="ARBA" id="ARBA00022801"/>
    </source>
</evidence>
<reference evidence="6" key="1">
    <citation type="submission" date="2022-06" db="EMBL/GenBank/DDBJ databases">
        <title>Devosia sp. XJ19-45 genome assembly.</title>
        <authorList>
            <person name="Li B."/>
            <person name="Cai M."/>
            <person name="Nie G."/>
            <person name="Li W."/>
        </authorList>
    </citation>
    <scope>NUCLEOTIDE SEQUENCE</scope>
    <source>
        <strain evidence="6">XJ19-45</strain>
    </source>
</reference>
<evidence type="ECO:0000256" key="4">
    <source>
        <dbReference type="ARBA" id="ARBA00022825"/>
    </source>
</evidence>
<dbReference type="Gene3D" id="6.20.330.10">
    <property type="match status" value="1"/>
</dbReference>
<dbReference type="Proteomes" id="UP001060275">
    <property type="component" value="Unassembled WGS sequence"/>
</dbReference>
<comment type="similarity">
    <text evidence="1">Belongs to the peptidase S49 family.</text>
</comment>
<dbReference type="GO" id="GO:0006508">
    <property type="term" value="P:proteolysis"/>
    <property type="evidence" value="ECO:0007669"/>
    <property type="project" value="UniProtKB-KW"/>
</dbReference>
<dbReference type="InterPro" id="IPR047272">
    <property type="entry name" value="S49_SppA_C"/>
</dbReference>
<evidence type="ECO:0000313" key="7">
    <source>
        <dbReference type="Proteomes" id="UP001060275"/>
    </source>
</evidence>
<keyword evidence="4" id="KW-0720">Serine protease</keyword>
<keyword evidence="2" id="KW-0645">Protease</keyword>
<keyword evidence="3" id="KW-0378">Hydrolase</keyword>
<accession>A0A9Q4FUD3</accession>
<dbReference type="CDD" id="cd07023">
    <property type="entry name" value="S49_Sppa_N_C"/>
    <property type="match status" value="1"/>
</dbReference>
<sequence length="280" mass="30698">MTETPAPRRNWLSRVMRRPPTIPVVRLHGVIAAEQRPGRLNIASVEPLLARAFAMKSAPVVAIVINSPGGSPVQSRLISKRIRDLADQHRKPVLVFVEDAAASGGYFIAVAGDEILVDPSSIVGSIGVIMATFGFVGALDKLGIERRVHTAGRNKSTLDPFLPEKAEDVDRIKRFELDIHQVFIDHVKAARGNRLKADDDTLFTGEWWTGLRGVELGLVDGIGDLHATLRQRFGPDVVLKTIAPKRPFFALPRLGFSAQGVVDDVSNSLEDRAWWARLGL</sequence>
<name>A0A9Q4FUD3_9HYPH</name>
<proteinExistence type="inferred from homology"/>
<dbReference type="Pfam" id="PF01343">
    <property type="entry name" value="Peptidase_S49"/>
    <property type="match status" value="1"/>
</dbReference>
<keyword evidence="7" id="KW-1185">Reference proteome</keyword>
<evidence type="ECO:0000256" key="1">
    <source>
        <dbReference type="ARBA" id="ARBA00008683"/>
    </source>
</evidence>
<dbReference type="EMBL" id="JAMWDU010000006">
    <property type="protein sequence ID" value="MCP8888489.1"/>
    <property type="molecule type" value="Genomic_DNA"/>
</dbReference>
<dbReference type="PANTHER" id="PTHR42987">
    <property type="entry name" value="PEPTIDASE S49"/>
    <property type="match status" value="1"/>
</dbReference>
<evidence type="ECO:0000256" key="2">
    <source>
        <dbReference type="ARBA" id="ARBA00022670"/>
    </source>
</evidence>
<protein>
    <submittedName>
        <fullName evidence="6">S49 family peptidase</fullName>
    </submittedName>
</protein>
<comment type="caution">
    <text evidence="6">The sequence shown here is derived from an EMBL/GenBank/DDBJ whole genome shotgun (WGS) entry which is preliminary data.</text>
</comment>
<gene>
    <name evidence="6" type="ORF">NF348_15350</name>
</gene>
<feature type="domain" description="Peptidase S49" evidence="5">
    <location>
        <begin position="88"/>
        <end position="228"/>
    </location>
</feature>
<dbReference type="InterPro" id="IPR002142">
    <property type="entry name" value="Peptidase_S49"/>
</dbReference>
<dbReference type="SUPFAM" id="SSF52096">
    <property type="entry name" value="ClpP/crotonase"/>
    <property type="match status" value="1"/>
</dbReference>
<dbReference type="PANTHER" id="PTHR42987:SF8">
    <property type="entry name" value="PROTEINASE"/>
    <property type="match status" value="1"/>
</dbReference>
<evidence type="ECO:0000313" key="6">
    <source>
        <dbReference type="EMBL" id="MCP8888489.1"/>
    </source>
</evidence>
<organism evidence="6 7">
    <name type="scientific">Devosia ureilytica</name>
    <dbReference type="NCBI Taxonomy" id="2952754"/>
    <lineage>
        <taxon>Bacteria</taxon>
        <taxon>Pseudomonadati</taxon>
        <taxon>Pseudomonadota</taxon>
        <taxon>Alphaproteobacteria</taxon>
        <taxon>Hyphomicrobiales</taxon>
        <taxon>Devosiaceae</taxon>
        <taxon>Devosia</taxon>
    </lineage>
</organism>
<dbReference type="AlphaFoldDB" id="A0A9Q4FUD3"/>
<dbReference type="Gene3D" id="3.90.226.10">
    <property type="entry name" value="2-enoyl-CoA Hydratase, Chain A, domain 1"/>
    <property type="match status" value="1"/>
</dbReference>
<dbReference type="GO" id="GO:0008236">
    <property type="term" value="F:serine-type peptidase activity"/>
    <property type="evidence" value="ECO:0007669"/>
    <property type="project" value="UniProtKB-KW"/>
</dbReference>